<proteinExistence type="predicted"/>
<gene>
    <name evidence="3" type="ORF">AB5J53_19465</name>
</gene>
<keyword evidence="2" id="KW-0472">Membrane</keyword>
<sequence length="192" mass="20449">MSTGEPAPTGEPTPTGEPAPSTSWTREQWLALVGVLLALAALLVGVIVWLFGDDQNGQKEEKSAQKAFVSYREASDAACAKYGPALAELGDGPWQGDPVAYAAHLREKNEVLGAVVRDWQALVVPDYKDMREKVAEAQSLALGSIRQYEIAADVMEDGGEDANPYIAEGGRVGMESITKSRAIGFNICPGGR</sequence>
<accession>A0AB39REU9</accession>
<protein>
    <submittedName>
        <fullName evidence="3">Uncharacterized protein</fullName>
    </submittedName>
</protein>
<evidence type="ECO:0000256" key="1">
    <source>
        <dbReference type="SAM" id="MobiDB-lite"/>
    </source>
</evidence>
<dbReference type="EMBL" id="CP163443">
    <property type="protein sequence ID" value="XDQ53687.1"/>
    <property type="molecule type" value="Genomic_DNA"/>
</dbReference>
<name>A0AB39REU9_9ACTN</name>
<feature type="region of interest" description="Disordered" evidence="1">
    <location>
        <begin position="1"/>
        <end position="22"/>
    </location>
</feature>
<evidence type="ECO:0000256" key="2">
    <source>
        <dbReference type="SAM" id="Phobius"/>
    </source>
</evidence>
<evidence type="ECO:0000313" key="3">
    <source>
        <dbReference type="EMBL" id="XDQ53687.1"/>
    </source>
</evidence>
<dbReference type="RefSeq" id="WP_369246932.1">
    <property type="nucleotide sequence ID" value="NZ_CP163443.1"/>
</dbReference>
<reference evidence="3" key="1">
    <citation type="submission" date="2024-07" db="EMBL/GenBank/DDBJ databases">
        <authorList>
            <person name="Yu S.T."/>
        </authorList>
    </citation>
    <scope>NUCLEOTIDE SEQUENCE</scope>
    <source>
        <strain evidence="3">R41</strain>
    </source>
</reference>
<organism evidence="3">
    <name type="scientific">Streptomyces sp. R41</name>
    <dbReference type="NCBI Taxonomy" id="3238632"/>
    <lineage>
        <taxon>Bacteria</taxon>
        <taxon>Bacillati</taxon>
        <taxon>Actinomycetota</taxon>
        <taxon>Actinomycetes</taxon>
        <taxon>Kitasatosporales</taxon>
        <taxon>Streptomycetaceae</taxon>
        <taxon>Streptomyces</taxon>
    </lineage>
</organism>
<keyword evidence="2" id="KW-1133">Transmembrane helix</keyword>
<feature type="transmembrane region" description="Helical" evidence="2">
    <location>
        <begin position="29"/>
        <end position="52"/>
    </location>
</feature>
<keyword evidence="2" id="KW-0812">Transmembrane</keyword>
<dbReference type="AlphaFoldDB" id="A0AB39REU9"/>